<dbReference type="Gene3D" id="1.10.10.1590">
    <property type="entry name" value="NADH-quinone oxidoreductase subunit E"/>
    <property type="match status" value="1"/>
</dbReference>
<proteinExistence type="inferred from homology"/>
<name>A0A8J6NJB9_9CHLR</name>
<keyword evidence="2" id="KW-0004">4Fe-4S</keyword>
<comment type="caution">
    <text evidence="7">The sequence shown here is derived from an EMBL/GenBank/DDBJ whole genome shotgun (WGS) entry which is preliminary data.</text>
</comment>
<evidence type="ECO:0000313" key="7">
    <source>
        <dbReference type="EMBL" id="MBC8335600.1"/>
    </source>
</evidence>
<dbReference type="SUPFAM" id="SSF52833">
    <property type="entry name" value="Thioredoxin-like"/>
    <property type="match status" value="1"/>
</dbReference>
<organism evidence="7 8">
    <name type="scientific">Candidatus Desulfolinea nitratireducens</name>
    <dbReference type="NCBI Taxonomy" id="2841698"/>
    <lineage>
        <taxon>Bacteria</taxon>
        <taxon>Bacillati</taxon>
        <taxon>Chloroflexota</taxon>
        <taxon>Anaerolineae</taxon>
        <taxon>Anaerolineales</taxon>
        <taxon>Anaerolineales incertae sedis</taxon>
        <taxon>Candidatus Desulfolinea</taxon>
    </lineage>
</organism>
<dbReference type="Pfam" id="PF01257">
    <property type="entry name" value="2Fe-2S_thioredx"/>
    <property type="match status" value="1"/>
</dbReference>
<dbReference type="SUPFAM" id="SSF142984">
    <property type="entry name" value="Nqo1 middle domain-like"/>
    <property type="match status" value="1"/>
</dbReference>
<dbReference type="SUPFAM" id="SSF142019">
    <property type="entry name" value="Nqo1 FMN-binding domain-like"/>
    <property type="match status" value="1"/>
</dbReference>
<dbReference type="PANTHER" id="PTHR43578:SF3">
    <property type="entry name" value="NADH-QUINONE OXIDOREDUCTASE SUBUNIT F"/>
    <property type="match status" value="1"/>
</dbReference>
<evidence type="ECO:0000313" key="8">
    <source>
        <dbReference type="Proteomes" id="UP000614469"/>
    </source>
</evidence>
<dbReference type="InterPro" id="IPR042128">
    <property type="entry name" value="NuoE_dom"/>
</dbReference>
<dbReference type="InterPro" id="IPR037207">
    <property type="entry name" value="Nuop51_4Fe4S-bd_sf"/>
</dbReference>
<dbReference type="Gene3D" id="6.10.250.1450">
    <property type="match status" value="1"/>
</dbReference>
<evidence type="ECO:0000256" key="5">
    <source>
        <dbReference type="ARBA" id="ARBA00023014"/>
    </source>
</evidence>
<keyword evidence="4" id="KW-0408">Iron</keyword>
<dbReference type="SUPFAM" id="SSF140490">
    <property type="entry name" value="Nqo1C-terminal domain-like"/>
    <property type="match status" value="1"/>
</dbReference>
<dbReference type="AlphaFoldDB" id="A0A8J6NJB9"/>
<accession>A0A8J6NJB9</accession>
<dbReference type="PANTHER" id="PTHR43578">
    <property type="entry name" value="NADH-QUINONE OXIDOREDUCTASE SUBUNIT F"/>
    <property type="match status" value="1"/>
</dbReference>
<keyword evidence="5" id="KW-0411">Iron-sulfur</keyword>
<comment type="similarity">
    <text evidence="1">Belongs to the complex I 51 kDa subunit family.</text>
</comment>
<reference evidence="7 8" key="1">
    <citation type="submission" date="2020-08" db="EMBL/GenBank/DDBJ databases">
        <title>Bridging the membrane lipid divide: bacteria of the FCB group superphylum have the potential to synthesize archaeal ether lipids.</title>
        <authorList>
            <person name="Villanueva L."/>
            <person name="Von Meijenfeldt F.A.B."/>
            <person name="Westbye A.B."/>
            <person name="Yadav S."/>
            <person name="Hopmans E.C."/>
            <person name="Dutilh B.E."/>
            <person name="Sinninghe Damste J.S."/>
        </authorList>
    </citation>
    <scope>NUCLEOTIDE SEQUENCE [LARGE SCALE GENOMIC DNA]</scope>
    <source>
        <strain evidence="7">NIOZ-UU36</strain>
    </source>
</reference>
<dbReference type="GO" id="GO:0051539">
    <property type="term" value="F:4 iron, 4 sulfur cluster binding"/>
    <property type="evidence" value="ECO:0007669"/>
    <property type="project" value="UniProtKB-KW"/>
</dbReference>
<dbReference type="GO" id="GO:0046872">
    <property type="term" value="F:metal ion binding"/>
    <property type="evidence" value="ECO:0007669"/>
    <property type="project" value="UniProtKB-KW"/>
</dbReference>
<dbReference type="SMART" id="SM00928">
    <property type="entry name" value="NADH_4Fe-4S"/>
    <property type="match status" value="1"/>
</dbReference>
<evidence type="ECO:0000256" key="3">
    <source>
        <dbReference type="ARBA" id="ARBA00022723"/>
    </source>
</evidence>
<feature type="domain" description="NADH-ubiquinone oxidoreductase 51kDa subunit iron-sulphur binding" evidence="6">
    <location>
        <begin position="484"/>
        <end position="529"/>
    </location>
</feature>
<dbReference type="Pfam" id="PF10531">
    <property type="entry name" value="SLBB"/>
    <property type="match status" value="1"/>
</dbReference>
<dbReference type="Gene3D" id="3.40.30.10">
    <property type="entry name" value="Glutaredoxin"/>
    <property type="match status" value="1"/>
</dbReference>
<dbReference type="Proteomes" id="UP000614469">
    <property type="component" value="Unassembled WGS sequence"/>
</dbReference>
<dbReference type="Pfam" id="PF01512">
    <property type="entry name" value="Complex1_51K"/>
    <property type="match status" value="1"/>
</dbReference>
<evidence type="ECO:0000256" key="2">
    <source>
        <dbReference type="ARBA" id="ARBA00022485"/>
    </source>
</evidence>
<dbReference type="InterPro" id="IPR037225">
    <property type="entry name" value="Nuo51_FMN-bd_sf"/>
</dbReference>
<dbReference type="InterPro" id="IPR036249">
    <property type="entry name" value="Thioredoxin-like_sf"/>
</dbReference>
<dbReference type="Gene3D" id="3.40.50.11540">
    <property type="entry name" value="NADH-ubiquinone oxidoreductase 51kDa subunit"/>
    <property type="match status" value="1"/>
</dbReference>
<dbReference type="FunFam" id="3.40.50.11540:FF:000001">
    <property type="entry name" value="NADH dehydrogenase [ubiquinone] flavoprotein 1, mitochondrial"/>
    <property type="match status" value="1"/>
</dbReference>
<dbReference type="InterPro" id="IPR041921">
    <property type="entry name" value="NuoE_N"/>
</dbReference>
<keyword evidence="3" id="KW-0479">Metal-binding</keyword>
<dbReference type="EMBL" id="JACNJN010000116">
    <property type="protein sequence ID" value="MBC8335600.1"/>
    <property type="molecule type" value="Genomic_DNA"/>
</dbReference>
<sequence>MLQTKSKLSFSDFLEKNASRGRTMLLPALLKAQNEFGHISKDVATEIGQALNTPLADVTGVIEFYSMLFSEPTGETIIRVCTSPSCSARGGRSLHHELLHQLNLVTDGATPDGKYFVEKVQCLGLCDKAPSVLVDEIAVGNATSERIFNPPDDLATKIYPQEAVITQRIGNVYPTSLDDYLNNQGFEGLRKALELGSEKMIECMAESGLLGRGGAAFSTKLKWEGAAAASGQSKYIVCNADEAEPGTFKDRILLENDPFAILEGMLTGGFAIGATKGFIYIRGEYQKAQKVFAQAIESARAKGYLGKNILDSGFDFDIELRSGAGAYICGEETALFESIEGKRGFPRLKPPFPTTHGLYQKPTVINNVETFANISLLFRIGVDAYRNYGSEKSSGPWLFSLSGDIEKPGIYEITRPTTLRELLASAGGMRDGKHLQAVLLGGAAGKFVHPDQLDVRLTQEDARAAGLTLGSGAVIVLSEDVNLKQILADLGHFFAHESCGKCYPCQLGTQRQAEILDRNLAGETLDEDFSRLEDVGWTMTDASLCGLGQTAGSAVLSAMEHWPEIFA</sequence>
<protein>
    <submittedName>
        <fullName evidence="7">NAD(P)H-dependent oxidoreductase subunit E</fullName>
    </submittedName>
</protein>
<dbReference type="InterPro" id="IPR019575">
    <property type="entry name" value="Nuop51_4Fe4S-bd"/>
</dbReference>
<evidence type="ECO:0000256" key="4">
    <source>
        <dbReference type="ARBA" id="ARBA00023004"/>
    </source>
</evidence>
<dbReference type="Gene3D" id="1.20.1440.230">
    <property type="entry name" value="NADH-ubiquinone oxidoreductase 51kDa subunit, iron-sulphur binding domain"/>
    <property type="match status" value="1"/>
</dbReference>
<evidence type="ECO:0000256" key="1">
    <source>
        <dbReference type="ARBA" id="ARBA00007523"/>
    </source>
</evidence>
<evidence type="ECO:0000259" key="6">
    <source>
        <dbReference type="SMART" id="SM00928"/>
    </source>
</evidence>
<dbReference type="InterPro" id="IPR019554">
    <property type="entry name" value="Soluble_ligand-bd"/>
</dbReference>
<dbReference type="InterPro" id="IPR011538">
    <property type="entry name" value="Nuo51_FMN-bd"/>
</dbReference>
<gene>
    <name evidence="7" type="ORF">H8E29_10065</name>
</gene>
<dbReference type="Gene3D" id="3.10.20.600">
    <property type="match status" value="1"/>
</dbReference>
<dbReference type="CDD" id="cd03064">
    <property type="entry name" value="TRX_Fd_NuoE"/>
    <property type="match status" value="1"/>
</dbReference>
<dbReference type="Pfam" id="PF10589">
    <property type="entry name" value="NADH_4Fe-4S"/>
    <property type="match status" value="1"/>
</dbReference>